<proteinExistence type="predicted"/>
<gene>
    <name evidence="1" type="ORF">CRYO30217_01963</name>
</gene>
<organism evidence="1 2">
    <name type="scientific">Parvicella tangerina</name>
    <dbReference type="NCBI Taxonomy" id="2829795"/>
    <lineage>
        <taxon>Bacteria</taxon>
        <taxon>Pseudomonadati</taxon>
        <taxon>Bacteroidota</taxon>
        <taxon>Flavobacteriia</taxon>
        <taxon>Flavobacteriales</taxon>
        <taxon>Parvicellaceae</taxon>
        <taxon>Parvicella</taxon>
    </lineage>
</organism>
<dbReference type="Proteomes" id="UP000683507">
    <property type="component" value="Chromosome"/>
</dbReference>
<dbReference type="KEGG" id="ptan:CRYO30217_01963"/>
<evidence type="ECO:0000313" key="1">
    <source>
        <dbReference type="EMBL" id="CAG5082608.1"/>
    </source>
</evidence>
<accession>A0A916NBA5</accession>
<reference evidence="1" key="1">
    <citation type="submission" date="2021-04" db="EMBL/GenBank/DDBJ databases">
        <authorList>
            <person name="Rodrigo-Torres L."/>
            <person name="Arahal R. D."/>
            <person name="Lucena T."/>
        </authorList>
    </citation>
    <scope>NUCLEOTIDE SEQUENCE</scope>
    <source>
        <strain evidence="1">AS29M-1</strain>
    </source>
</reference>
<dbReference type="AlphaFoldDB" id="A0A916NBA5"/>
<keyword evidence="2" id="KW-1185">Reference proteome</keyword>
<protein>
    <submittedName>
        <fullName evidence="1">Uncharacterized protein</fullName>
    </submittedName>
</protein>
<dbReference type="EMBL" id="OU015584">
    <property type="protein sequence ID" value="CAG5082608.1"/>
    <property type="molecule type" value="Genomic_DNA"/>
</dbReference>
<evidence type="ECO:0000313" key="2">
    <source>
        <dbReference type="Proteomes" id="UP000683507"/>
    </source>
</evidence>
<sequence length="99" mass="11302">MTIENKTEQTVLICYKSQNNIQWLNRNCDTIKVNDELRNSMGLGTWPRNSGEDFIQSITSITFCTDTDSVVVTEQDISNRIKAKVKGIYHAHLKISIKP</sequence>
<name>A0A916NBA5_9FLAO</name>